<comment type="caution">
    <text evidence="1">The sequence shown here is derived from an EMBL/GenBank/DDBJ whole genome shotgun (WGS) entry which is preliminary data.</text>
</comment>
<accession>A0ABU0AIK0</accession>
<sequence length="118" mass="13104">MSRRVFNVSVSGLGDTLRMLNDAGITEEIGRVTETYARKIANDSANNAPVDSGALKGSLSSSPQKEVETVWTVGSDLPYALRQEYEHATKKGFVRKAVWDNRDPYRSKIAEVLRNMGR</sequence>
<dbReference type="Proteomes" id="UP001238088">
    <property type="component" value="Unassembled WGS sequence"/>
</dbReference>
<reference evidence="1 2" key="1">
    <citation type="submission" date="2023-07" db="EMBL/GenBank/DDBJ databases">
        <title>Genomic Encyclopedia of Type Strains, Phase IV (KMG-IV): sequencing the most valuable type-strain genomes for metagenomic binning, comparative biology and taxonomic classification.</title>
        <authorList>
            <person name="Goeker M."/>
        </authorList>
    </citation>
    <scope>NUCLEOTIDE SEQUENCE [LARGE SCALE GENOMIC DNA]</scope>
    <source>
        <strain evidence="1 2">DSM 23494</strain>
    </source>
</reference>
<dbReference type="EMBL" id="JAUSUB010000010">
    <property type="protein sequence ID" value="MDQ0270724.1"/>
    <property type="molecule type" value="Genomic_DNA"/>
</dbReference>
<dbReference type="RefSeq" id="WP_307475381.1">
    <property type="nucleotide sequence ID" value="NZ_JAUSUB010000010.1"/>
</dbReference>
<organism evidence="1 2">
    <name type="scientific">Cytobacillus purgationiresistens</name>
    <dbReference type="NCBI Taxonomy" id="863449"/>
    <lineage>
        <taxon>Bacteria</taxon>
        <taxon>Bacillati</taxon>
        <taxon>Bacillota</taxon>
        <taxon>Bacilli</taxon>
        <taxon>Bacillales</taxon>
        <taxon>Bacillaceae</taxon>
        <taxon>Cytobacillus</taxon>
    </lineage>
</organism>
<protein>
    <recommendedName>
        <fullName evidence="3">HK97 gp10 family phage protein</fullName>
    </recommendedName>
</protein>
<keyword evidence="2" id="KW-1185">Reference proteome</keyword>
<evidence type="ECO:0008006" key="3">
    <source>
        <dbReference type="Google" id="ProtNLM"/>
    </source>
</evidence>
<evidence type="ECO:0000313" key="2">
    <source>
        <dbReference type="Proteomes" id="UP001238088"/>
    </source>
</evidence>
<gene>
    <name evidence="1" type="ORF">J2S17_002609</name>
</gene>
<evidence type="ECO:0000313" key="1">
    <source>
        <dbReference type="EMBL" id="MDQ0270724.1"/>
    </source>
</evidence>
<name>A0ABU0AIK0_9BACI</name>
<proteinExistence type="predicted"/>